<organism evidence="2 3">
    <name type="scientific">Rhizobium altiplani</name>
    <dbReference type="NCBI Taxonomy" id="1864509"/>
    <lineage>
        <taxon>Bacteria</taxon>
        <taxon>Pseudomonadati</taxon>
        <taxon>Pseudomonadota</taxon>
        <taxon>Alphaproteobacteria</taxon>
        <taxon>Hyphomicrobiales</taxon>
        <taxon>Rhizobiaceae</taxon>
        <taxon>Rhizobium/Agrobacterium group</taxon>
        <taxon>Rhizobium</taxon>
    </lineage>
</organism>
<gene>
    <name evidence="2" type="ORF">AS026_06785</name>
</gene>
<reference evidence="2 3" key="1">
    <citation type="submission" date="2015-11" db="EMBL/GenBank/DDBJ databases">
        <title>Draft Genome Sequence of the Strain BR 10423 (Rhizobium sp.) isolated from nodules of Mimosa pudica.</title>
        <authorList>
            <person name="Barauna A.C."/>
            <person name="Zilli J.E."/>
            <person name="Simoes-Araujo J.L."/>
            <person name="Reis V.M."/>
            <person name="James E.K."/>
            <person name="Reis F.B.Jr."/>
            <person name="Rouws L.F."/>
            <person name="Passos S.R."/>
            <person name="Gois S.R."/>
        </authorList>
    </citation>
    <scope>NUCLEOTIDE SEQUENCE [LARGE SCALE GENOMIC DNA]</scope>
    <source>
        <strain evidence="2 3">BR10423</strain>
    </source>
</reference>
<dbReference type="EMBL" id="LNCD01000082">
    <property type="protein sequence ID" value="KWV51028.1"/>
    <property type="molecule type" value="Genomic_DNA"/>
</dbReference>
<dbReference type="RefSeq" id="WP_018854887.1">
    <property type="nucleotide sequence ID" value="NZ_JBBNAS010000466.1"/>
</dbReference>
<evidence type="ECO:0000313" key="3">
    <source>
        <dbReference type="Proteomes" id="UP000068164"/>
    </source>
</evidence>
<feature type="transmembrane region" description="Helical" evidence="1">
    <location>
        <begin position="16"/>
        <end position="37"/>
    </location>
</feature>
<evidence type="ECO:0000256" key="1">
    <source>
        <dbReference type="SAM" id="Phobius"/>
    </source>
</evidence>
<accession>A0A109JLD5</accession>
<dbReference type="OrthoDB" id="8283003at2"/>
<sequence length="163" mass="18145">MISERLKAARPPLPDLFAGAVLWGTQMLASAMAALCFRNGMETAHLRDLALLYFTGGLLAWPFMLPLGRFLAHRRSPETRFAAFFLTLAAGTILMTAFLFAMDYRVFYSAWHASFGSLTWVFQFVFTGASAVYQFAVLGIRLFLPLGLLCLFGTSVALAKRMR</sequence>
<feature type="transmembrane region" description="Helical" evidence="1">
    <location>
        <begin position="113"/>
        <end position="136"/>
    </location>
</feature>
<keyword evidence="3" id="KW-1185">Reference proteome</keyword>
<name>A0A109JLD5_9HYPH</name>
<protein>
    <submittedName>
        <fullName evidence="2">Uncharacterized protein</fullName>
    </submittedName>
</protein>
<feature type="transmembrane region" description="Helical" evidence="1">
    <location>
        <begin position="49"/>
        <end position="69"/>
    </location>
</feature>
<comment type="caution">
    <text evidence="2">The sequence shown here is derived from an EMBL/GenBank/DDBJ whole genome shotgun (WGS) entry which is preliminary data.</text>
</comment>
<keyword evidence="1" id="KW-0812">Transmembrane</keyword>
<feature type="transmembrane region" description="Helical" evidence="1">
    <location>
        <begin position="142"/>
        <end position="159"/>
    </location>
</feature>
<feature type="transmembrane region" description="Helical" evidence="1">
    <location>
        <begin position="81"/>
        <end position="101"/>
    </location>
</feature>
<proteinExistence type="predicted"/>
<dbReference type="Proteomes" id="UP000068164">
    <property type="component" value="Unassembled WGS sequence"/>
</dbReference>
<evidence type="ECO:0000313" key="2">
    <source>
        <dbReference type="EMBL" id="KWV51028.1"/>
    </source>
</evidence>
<keyword evidence="1" id="KW-0472">Membrane</keyword>
<keyword evidence="1" id="KW-1133">Transmembrane helix</keyword>
<dbReference type="AlphaFoldDB" id="A0A109JLD5"/>